<dbReference type="AlphaFoldDB" id="A0A5C7FR13"/>
<keyword evidence="3" id="KW-1185">Reference proteome</keyword>
<accession>A0A5C7FR13</accession>
<protein>
    <recommendedName>
        <fullName evidence="4">Outer membrane protein beta-barrel domain-containing protein</fullName>
    </recommendedName>
</protein>
<reference evidence="2 3" key="1">
    <citation type="submission" date="2019-08" db="EMBL/GenBank/DDBJ databases">
        <title>Lewinella sp. strain SSH13 Genome sequencing and assembly.</title>
        <authorList>
            <person name="Kim I."/>
        </authorList>
    </citation>
    <scope>NUCLEOTIDE SEQUENCE [LARGE SCALE GENOMIC DNA]</scope>
    <source>
        <strain evidence="2 3">SSH13</strain>
    </source>
</reference>
<evidence type="ECO:0000256" key="1">
    <source>
        <dbReference type="SAM" id="SignalP"/>
    </source>
</evidence>
<dbReference type="RefSeq" id="WP_147931099.1">
    <property type="nucleotide sequence ID" value="NZ_VOXD01000018.1"/>
</dbReference>
<comment type="caution">
    <text evidence="2">The sequence shown here is derived from an EMBL/GenBank/DDBJ whole genome shotgun (WGS) entry which is preliminary data.</text>
</comment>
<proteinExistence type="predicted"/>
<evidence type="ECO:0000313" key="2">
    <source>
        <dbReference type="EMBL" id="TXF88891.1"/>
    </source>
</evidence>
<gene>
    <name evidence="2" type="ORF">FUA23_12565</name>
</gene>
<sequence length="233" mass="25601">MAKRTLTFFFLTICISLLNAQAEDHWAVSLRAGFGSTTADEAITQITLISAEDEIVREVDMGMMAGYTGGIDLRLATTDKYLFSASLDVLDVSDRSQVYANTNGFIDDGRGRQITEQNSYLAATAAIGVHYRITEDDSKLDWQVGGVLTYSWFTHNYKSAFTVITSGGDAFSTSNVFSTRNSGKREGLAVEMKIAYLITPRIGLGITGRYGLEGREFNRARMLALGVQYSFGE</sequence>
<keyword evidence="1" id="KW-0732">Signal</keyword>
<organism evidence="2 3">
    <name type="scientific">Neolewinella aurantiaca</name>
    <dbReference type="NCBI Taxonomy" id="2602767"/>
    <lineage>
        <taxon>Bacteria</taxon>
        <taxon>Pseudomonadati</taxon>
        <taxon>Bacteroidota</taxon>
        <taxon>Saprospiria</taxon>
        <taxon>Saprospirales</taxon>
        <taxon>Lewinellaceae</taxon>
        <taxon>Neolewinella</taxon>
    </lineage>
</organism>
<evidence type="ECO:0000313" key="3">
    <source>
        <dbReference type="Proteomes" id="UP000321907"/>
    </source>
</evidence>
<feature type="signal peptide" evidence="1">
    <location>
        <begin position="1"/>
        <end position="22"/>
    </location>
</feature>
<dbReference type="Proteomes" id="UP000321907">
    <property type="component" value="Unassembled WGS sequence"/>
</dbReference>
<name>A0A5C7FR13_9BACT</name>
<dbReference type="EMBL" id="VOXD01000018">
    <property type="protein sequence ID" value="TXF88891.1"/>
    <property type="molecule type" value="Genomic_DNA"/>
</dbReference>
<evidence type="ECO:0008006" key="4">
    <source>
        <dbReference type="Google" id="ProtNLM"/>
    </source>
</evidence>
<feature type="chain" id="PRO_5022967635" description="Outer membrane protein beta-barrel domain-containing protein" evidence="1">
    <location>
        <begin position="23"/>
        <end position="233"/>
    </location>
</feature>